<dbReference type="Gene3D" id="2.40.40.10">
    <property type="entry name" value="RlpA-like domain"/>
    <property type="match status" value="1"/>
</dbReference>
<dbReference type="AlphaFoldDB" id="A0A0A2WGL4"/>
<dbReference type="STRING" id="1245745.A0A0A2WGL4"/>
<dbReference type="PANTHER" id="PTHR31836:SF28">
    <property type="entry name" value="SRCR DOMAIN-CONTAINING PROTEIN-RELATED"/>
    <property type="match status" value="1"/>
</dbReference>
<protein>
    <recommendedName>
        <fullName evidence="3">RlpA-like protein double-psi beta-barrel domain-containing protein</fullName>
    </recommendedName>
</protein>
<keyword evidence="1 2" id="KW-0732">Signal</keyword>
<dbReference type="InterPro" id="IPR036908">
    <property type="entry name" value="RlpA-like_sf"/>
</dbReference>
<dbReference type="InterPro" id="IPR051477">
    <property type="entry name" value="Expansin_CellWall"/>
</dbReference>
<reference evidence="4 5" key="1">
    <citation type="submission" date="2012-10" db="EMBL/GenBank/DDBJ databases">
        <title>Genome sequencing and analysis of entomopathogenic fungi Beauveria bassiana D1-5.</title>
        <authorList>
            <person name="Li Q."/>
            <person name="Wang L."/>
            <person name="Zhang Z."/>
            <person name="Wang Q."/>
            <person name="Ren J."/>
            <person name="Wang M."/>
            <person name="Xu W."/>
            <person name="Wang J."/>
            <person name="Lu Y."/>
            <person name="Du Q."/>
            <person name="Sun Z."/>
        </authorList>
    </citation>
    <scope>NUCLEOTIDE SEQUENCE [LARGE SCALE GENOMIC DNA]</scope>
    <source>
        <strain evidence="4 5">D1-5</strain>
    </source>
</reference>
<evidence type="ECO:0000313" key="4">
    <source>
        <dbReference type="EMBL" id="KGQ12269.1"/>
    </source>
</evidence>
<dbReference type="eggNOG" id="KOG3017">
    <property type="taxonomic scope" value="Eukaryota"/>
</dbReference>
<evidence type="ECO:0000256" key="1">
    <source>
        <dbReference type="ARBA" id="ARBA00022729"/>
    </source>
</evidence>
<dbReference type="SUPFAM" id="SSF50685">
    <property type="entry name" value="Barwin-like endoglucanases"/>
    <property type="match status" value="1"/>
</dbReference>
<dbReference type="InterPro" id="IPR009009">
    <property type="entry name" value="RlpA-like_DPBB"/>
</dbReference>
<organism evidence="4 5">
    <name type="scientific">Beauveria bassiana D1-5</name>
    <dbReference type="NCBI Taxonomy" id="1245745"/>
    <lineage>
        <taxon>Eukaryota</taxon>
        <taxon>Fungi</taxon>
        <taxon>Dikarya</taxon>
        <taxon>Ascomycota</taxon>
        <taxon>Pezizomycotina</taxon>
        <taxon>Sordariomycetes</taxon>
        <taxon>Hypocreomycetidae</taxon>
        <taxon>Hypocreales</taxon>
        <taxon>Cordycipitaceae</taxon>
        <taxon>Beauveria</taxon>
    </lineage>
</organism>
<evidence type="ECO:0000256" key="2">
    <source>
        <dbReference type="SAM" id="SignalP"/>
    </source>
</evidence>
<gene>
    <name evidence="4" type="ORF">BBAD15_g1982</name>
</gene>
<feature type="signal peptide" evidence="2">
    <location>
        <begin position="1"/>
        <end position="20"/>
    </location>
</feature>
<dbReference type="EMBL" id="ANFO01000130">
    <property type="protein sequence ID" value="KGQ12269.1"/>
    <property type="molecule type" value="Genomic_DNA"/>
</dbReference>
<name>A0A0A2WGL4_BEABA</name>
<dbReference type="HOGENOM" id="CLU_047639_6_1_1"/>
<proteinExistence type="predicted"/>
<dbReference type="PANTHER" id="PTHR31836">
    <property type="match status" value="1"/>
</dbReference>
<dbReference type="Proteomes" id="UP000030106">
    <property type="component" value="Unassembled WGS sequence"/>
</dbReference>
<accession>A0A0A2WGL4</accession>
<dbReference type="CDD" id="cd22191">
    <property type="entry name" value="DPBB_RlpA_EXP_N-like"/>
    <property type="match status" value="1"/>
</dbReference>
<feature type="domain" description="RlpA-like protein double-psi beta-barrel" evidence="3">
    <location>
        <begin position="24"/>
        <end position="96"/>
    </location>
</feature>
<feature type="chain" id="PRO_5002007600" description="RlpA-like protein double-psi beta-barrel domain-containing protein" evidence="2">
    <location>
        <begin position="21"/>
        <end position="112"/>
    </location>
</feature>
<dbReference type="OrthoDB" id="406505at2759"/>
<sequence length="112" mass="11990">MVSVTKTVAAALALASSSIAGSFTYFYPGLGACGGHNGNNDYIVAVSAKIFDSQRPCNRRIRAWYKGRSVDVKVVDRCAGCAENDLDFSPAAFKALVGDLGPGRVWGNWNWI</sequence>
<comment type="caution">
    <text evidence="4">The sequence shown here is derived from an EMBL/GenBank/DDBJ whole genome shotgun (WGS) entry which is preliminary data.</text>
</comment>
<dbReference type="Pfam" id="PF03330">
    <property type="entry name" value="DPBB_1"/>
    <property type="match status" value="1"/>
</dbReference>
<evidence type="ECO:0000259" key="3">
    <source>
        <dbReference type="Pfam" id="PF03330"/>
    </source>
</evidence>
<evidence type="ECO:0000313" key="5">
    <source>
        <dbReference type="Proteomes" id="UP000030106"/>
    </source>
</evidence>
<dbReference type="PROSITE" id="PS51257">
    <property type="entry name" value="PROKAR_LIPOPROTEIN"/>
    <property type="match status" value="1"/>
</dbReference>